<dbReference type="AlphaFoldDB" id="A0A2I0QZ07"/>
<dbReference type="EMBL" id="PJNI01000024">
    <property type="protein sequence ID" value="PKR79558.1"/>
    <property type="molecule type" value="Genomic_DNA"/>
</dbReference>
<comment type="caution">
    <text evidence="2">The sequence shown here is derived from an EMBL/GenBank/DDBJ whole genome shotgun (WGS) entry which is preliminary data.</text>
</comment>
<gene>
    <name evidence="2" type="ORF">CW751_14505</name>
</gene>
<feature type="region of interest" description="Disordered" evidence="1">
    <location>
        <begin position="1"/>
        <end position="22"/>
    </location>
</feature>
<dbReference type="Proteomes" id="UP000236654">
    <property type="component" value="Unassembled WGS sequence"/>
</dbReference>
<name>A0A2I0QZ07_9FLAO</name>
<evidence type="ECO:0000313" key="2">
    <source>
        <dbReference type="EMBL" id="PKR79558.1"/>
    </source>
</evidence>
<feature type="compositionally biased region" description="Basic and acidic residues" evidence="1">
    <location>
        <begin position="8"/>
        <end position="22"/>
    </location>
</feature>
<keyword evidence="3" id="KW-1185">Reference proteome</keyword>
<evidence type="ECO:0000256" key="1">
    <source>
        <dbReference type="SAM" id="MobiDB-lite"/>
    </source>
</evidence>
<dbReference type="RefSeq" id="WP_101335749.1">
    <property type="nucleotide sequence ID" value="NZ_PJNI01000024.1"/>
</dbReference>
<reference evidence="2 3" key="1">
    <citation type="submission" date="2017-12" db="EMBL/GenBank/DDBJ databases">
        <title>The draft genome sequence of Brumimicrobium saltpan LHR20.</title>
        <authorList>
            <person name="Do Z.-J."/>
            <person name="Luo H.-R."/>
        </authorList>
    </citation>
    <scope>NUCLEOTIDE SEQUENCE [LARGE SCALE GENOMIC DNA]</scope>
    <source>
        <strain evidence="2 3">LHR20</strain>
    </source>
</reference>
<sequence length="71" mass="8058">MNDQVSDQDVKMTDQDADQDNRLVSKGVEALKAIINKDKSEFSDQDTDQVRVQGNDEDTQVNKLIKDLMTE</sequence>
<evidence type="ECO:0000313" key="3">
    <source>
        <dbReference type="Proteomes" id="UP000236654"/>
    </source>
</evidence>
<accession>A0A2I0QZ07</accession>
<proteinExistence type="predicted"/>
<protein>
    <submittedName>
        <fullName evidence="2">Uncharacterized protein</fullName>
    </submittedName>
</protein>
<organism evidence="2 3">
    <name type="scientific">Brumimicrobium salinarum</name>
    <dbReference type="NCBI Taxonomy" id="2058658"/>
    <lineage>
        <taxon>Bacteria</taxon>
        <taxon>Pseudomonadati</taxon>
        <taxon>Bacteroidota</taxon>
        <taxon>Flavobacteriia</taxon>
        <taxon>Flavobacteriales</taxon>
        <taxon>Crocinitomicaceae</taxon>
        <taxon>Brumimicrobium</taxon>
    </lineage>
</organism>